<feature type="chain" id="PRO_5043375406" evidence="5">
    <location>
        <begin position="20"/>
        <end position="344"/>
    </location>
</feature>
<dbReference type="InterPro" id="IPR026045">
    <property type="entry name" value="Ferric-bd"/>
</dbReference>
<evidence type="ECO:0000256" key="2">
    <source>
        <dbReference type="ARBA" id="ARBA00022496"/>
    </source>
</evidence>
<comment type="similarity">
    <text evidence="1">Belongs to the bacterial solute-binding protein 1 family.</text>
</comment>
<keyword evidence="3 5" id="KW-0732">Signal</keyword>
<keyword evidence="7" id="KW-1185">Reference proteome</keyword>
<comment type="caution">
    <text evidence="6">The sequence shown here is derived from an EMBL/GenBank/DDBJ whole genome shotgun (WGS) entry which is preliminary data.</text>
</comment>
<reference evidence="6" key="1">
    <citation type="submission" date="2023-05" db="EMBL/GenBank/DDBJ databases">
        <title>Mariniplasma microaerophilum sp. nov., a novel anaerobic mollicute isolated from terrestrial mud volcano, Taman Peninsula, Russia.</title>
        <authorList>
            <person name="Khomyakova M.A."/>
            <person name="Merkel A.Y."/>
            <person name="Slobodkin A.I."/>
        </authorList>
    </citation>
    <scope>NUCLEOTIDE SEQUENCE</scope>
    <source>
        <strain evidence="6">M4Ah</strain>
    </source>
</reference>
<dbReference type="AlphaFoldDB" id="A0AAW6U986"/>
<evidence type="ECO:0000256" key="4">
    <source>
        <dbReference type="PIRSR" id="PIRSR002825-1"/>
    </source>
</evidence>
<dbReference type="PANTHER" id="PTHR30006">
    <property type="entry name" value="THIAMINE-BINDING PERIPLASMIC PROTEIN-RELATED"/>
    <property type="match status" value="1"/>
</dbReference>
<keyword evidence="2" id="KW-0406">Ion transport</keyword>
<protein>
    <submittedName>
        <fullName evidence="6">Fe(3+) ABC transporter substrate-binding protein</fullName>
    </submittedName>
</protein>
<dbReference type="PROSITE" id="PS51257">
    <property type="entry name" value="PROKAR_LIPOPROTEIN"/>
    <property type="match status" value="1"/>
</dbReference>
<proteinExistence type="inferred from homology"/>
<gene>
    <name evidence="6" type="ORF">QJ521_03495</name>
</gene>
<feature type="binding site" evidence="4">
    <location>
        <position position="226"/>
    </location>
    <ligand>
        <name>Fe cation</name>
        <dbReference type="ChEBI" id="CHEBI:24875"/>
    </ligand>
</feature>
<dbReference type="Gene3D" id="3.40.190.10">
    <property type="entry name" value="Periplasmic binding protein-like II"/>
    <property type="match status" value="2"/>
</dbReference>
<dbReference type="PANTHER" id="PTHR30006:SF15">
    <property type="entry name" value="IRON-UTILIZATION PERIPLASMIC PROTEIN"/>
    <property type="match status" value="1"/>
</dbReference>
<dbReference type="RefSeq" id="WP_282839036.1">
    <property type="nucleotide sequence ID" value="NZ_JASCXW010000007.1"/>
</dbReference>
<feature type="signal peptide" evidence="5">
    <location>
        <begin position="1"/>
        <end position="19"/>
    </location>
</feature>
<keyword evidence="2" id="KW-0410">Iron transport</keyword>
<dbReference type="PIRSF" id="PIRSF002825">
    <property type="entry name" value="CfbpA"/>
    <property type="match status" value="1"/>
</dbReference>
<keyword evidence="2" id="KW-0813">Transport</keyword>
<feature type="binding site" evidence="4">
    <location>
        <position position="38"/>
    </location>
    <ligand>
        <name>Fe cation</name>
        <dbReference type="ChEBI" id="CHEBI:24875"/>
    </ligand>
</feature>
<dbReference type="Pfam" id="PF13343">
    <property type="entry name" value="SBP_bac_6"/>
    <property type="match status" value="1"/>
</dbReference>
<evidence type="ECO:0000256" key="1">
    <source>
        <dbReference type="ARBA" id="ARBA00008520"/>
    </source>
</evidence>
<dbReference type="GO" id="GO:0030288">
    <property type="term" value="C:outer membrane-bounded periplasmic space"/>
    <property type="evidence" value="ECO:0007669"/>
    <property type="project" value="TreeGrafter"/>
</dbReference>
<sequence length="344" mass="38761">MKKMILTLVMFFVTTILTACQFGNAGGDKVITVYTERHYDTDQLLYDRFTEITGIKVNLIRDGADQLITRMDNEGEDSPADVLIIADAGRLHRAKEMNLLQPVTSDLLDEHVPNKYKDVDDYWYGLTMRARVFVYHPDRVDVSELSTYEDLTDSKWAGRIITRTSTNIYNQSLMAAMIEILGEQQARTWASGLVQNFARDPQGNDRDQAKDVVAGVADLAIMNTYYIGRMLNSSDPYEVEVGETVRIFFPNQETTGTHINVSGAGVATHSKNVDEAIQLIEFLTSEEAQRSYADANYEYPINPAIEPHDLLKSWGSFIAQDIPLSKLGEHSVQATIIMNEEGWK</sequence>
<evidence type="ECO:0000313" key="6">
    <source>
        <dbReference type="EMBL" id="MDI6452621.1"/>
    </source>
</evidence>
<dbReference type="SUPFAM" id="SSF53850">
    <property type="entry name" value="Periplasmic binding protein-like II"/>
    <property type="match status" value="1"/>
</dbReference>
<dbReference type="EMBL" id="JASCXW010000007">
    <property type="protein sequence ID" value="MDI6452621.1"/>
    <property type="molecule type" value="Genomic_DNA"/>
</dbReference>
<dbReference type="GO" id="GO:0006826">
    <property type="term" value="P:iron ion transport"/>
    <property type="evidence" value="ECO:0007669"/>
    <property type="project" value="UniProtKB-KW"/>
</dbReference>
<evidence type="ECO:0000256" key="3">
    <source>
        <dbReference type="ARBA" id="ARBA00022729"/>
    </source>
</evidence>
<feature type="binding site" evidence="4">
    <location>
        <position position="225"/>
    </location>
    <ligand>
        <name>Fe cation</name>
        <dbReference type="ChEBI" id="CHEBI:24875"/>
    </ligand>
</feature>
<keyword evidence="4" id="KW-0479">Metal-binding</keyword>
<organism evidence="6 7">
    <name type="scientific">Peloplasma aerotolerans</name>
    <dbReference type="NCBI Taxonomy" id="3044389"/>
    <lineage>
        <taxon>Bacteria</taxon>
        <taxon>Bacillati</taxon>
        <taxon>Mycoplasmatota</taxon>
        <taxon>Mollicutes</taxon>
        <taxon>Acholeplasmatales</taxon>
        <taxon>Acholeplasmataceae</taxon>
        <taxon>Peloplasma</taxon>
    </lineage>
</organism>
<keyword evidence="4" id="KW-0408">Iron</keyword>
<dbReference type="Proteomes" id="UP001431532">
    <property type="component" value="Unassembled WGS sequence"/>
</dbReference>
<dbReference type="GO" id="GO:0046872">
    <property type="term" value="F:metal ion binding"/>
    <property type="evidence" value="ECO:0007669"/>
    <property type="project" value="UniProtKB-KW"/>
</dbReference>
<dbReference type="CDD" id="cd13542">
    <property type="entry name" value="PBP2_FutA1_ilke"/>
    <property type="match status" value="1"/>
</dbReference>
<evidence type="ECO:0000313" key="7">
    <source>
        <dbReference type="Proteomes" id="UP001431532"/>
    </source>
</evidence>
<accession>A0AAW6U986</accession>
<evidence type="ECO:0000256" key="5">
    <source>
        <dbReference type="SAM" id="SignalP"/>
    </source>
</evidence>
<name>A0AAW6U986_9MOLU</name>